<gene>
    <name evidence="3" type="ORF">ERS852394_02864</name>
</gene>
<feature type="domain" description="GmrSD restriction endonucleases C-terminal" evidence="2">
    <location>
        <begin position="442"/>
        <end position="567"/>
    </location>
</feature>
<name>A0A174HBL4_9FIRM</name>
<evidence type="ECO:0000313" key="3">
    <source>
        <dbReference type="EMBL" id="CUO72273.1"/>
    </source>
</evidence>
<dbReference type="Pfam" id="PF03235">
    <property type="entry name" value="GmrSD_N"/>
    <property type="match status" value="1"/>
</dbReference>
<evidence type="ECO:0000313" key="4">
    <source>
        <dbReference type="Proteomes" id="UP000095409"/>
    </source>
</evidence>
<dbReference type="PANTHER" id="PTHR35149:SF2">
    <property type="entry name" value="DUF262 DOMAIN-CONTAINING PROTEIN"/>
    <property type="match status" value="1"/>
</dbReference>
<dbReference type="Proteomes" id="UP000095409">
    <property type="component" value="Unassembled WGS sequence"/>
</dbReference>
<dbReference type="Pfam" id="PF07510">
    <property type="entry name" value="GmrSD_C"/>
    <property type="match status" value="1"/>
</dbReference>
<dbReference type="PANTHER" id="PTHR35149">
    <property type="entry name" value="SLL5132 PROTEIN"/>
    <property type="match status" value="1"/>
</dbReference>
<feature type="domain" description="GmrSD restriction endonucleases N-terminal" evidence="1">
    <location>
        <begin position="15"/>
        <end position="246"/>
    </location>
</feature>
<dbReference type="InterPro" id="IPR004919">
    <property type="entry name" value="GmrSD_N"/>
</dbReference>
<dbReference type="EMBL" id="CYZD01000020">
    <property type="protein sequence ID" value="CUO72273.1"/>
    <property type="molecule type" value="Genomic_DNA"/>
</dbReference>
<organism evidence="3 4">
    <name type="scientific">Blautia obeum</name>
    <dbReference type="NCBI Taxonomy" id="40520"/>
    <lineage>
        <taxon>Bacteria</taxon>
        <taxon>Bacillati</taxon>
        <taxon>Bacillota</taxon>
        <taxon>Clostridia</taxon>
        <taxon>Lachnospirales</taxon>
        <taxon>Lachnospiraceae</taxon>
        <taxon>Blautia</taxon>
    </lineage>
</organism>
<dbReference type="RefSeq" id="WP_055066589.1">
    <property type="nucleotide sequence ID" value="NZ_CYZD01000020.1"/>
</dbReference>
<proteinExistence type="predicted"/>
<evidence type="ECO:0000259" key="1">
    <source>
        <dbReference type="Pfam" id="PF03235"/>
    </source>
</evidence>
<protein>
    <submittedName>
        <fullName evidence="3">Uncharacterized conserved protein</fullName>
    </submittedName>
</protein>
<reference evidence="3 4" key="1">
    <citation type="submission" date="2015-09" db="EMBL/GenBank/DDBJ databases">
        <authorList>
            <consortium name="Pathogen Informatics"/>
        </authorList>
    </citation>
    <scope>NUCLEOTIDE SEQUENCE [LARGE SCALE GENOMIC DNA]</scope>
    <source>
        <strain evidence="3 4">2789STDY5608837</strain>
    </source>
</reference>
<dbReference type="InterPro" id="IPR011089">
    <property type="entry name" value="GmrSD_C"/>
</dbReference>
<dbReference type="AlphaFoldDB" id="A0A174HBL4"/>
<accession>A0A174HBL4</accession>
<sequence>MDLTSVPKSIDDALRVQRKYVIPRFQREYAWENEELQTIYEDLIENIYIRDGTFFTSDYFIGSLVLVGDDDDTSKIERLVVDGQQRLMTFTIAFAVLAQKFKELGQERLSEKTHLNVMGEDNDGNPYAKLVNENPKPFFQKRIQQKDIDFNAIPETNEEKRILNAYNFFDRQLKETILIKNIRDNNSGAGDINYLDALKAFRDQILKCKVIYVTVKSLDDAYTIFEVLNSKGKDLAPVDMIKNSLFSILTEDEPLDYAVEKWKEIKRNLKNCVDLDINIFYRHFWLSKYSLSTTRKLVYNFNKTIPRTIEGYTEFINSLEKEAKQYALIAAPKKEDWTQPEDLFVYTCLESFCIFNVSQVRIFLLALFEVKNSQLISFRNFKKILVYLEHYHFIFTAVCSSRPSGLERRYSSYARQLRNCTSKKESADCINNLMTDLKEGIPDYSIFEKQFEKIVYTSAKEKDKKLVKYILKKLDTHYSSNELVPNSFTIEHILPESVATEYVGMIGNLLPLGEQLNNDLSNKNFKSKMTRYPESQYTTVKKFVEENKDKEEWGEKEIVERTKCIAEIMYHSIIEG</sequence>
<evidence type="ECO:0000259" key="2">
    <source>
        <dbReference type="Pfam" id="PF07510"/>
    </source>
</evidence>